<dbReference type="Ensembl" id="ENSGEVT00005009318.1">
    <property type="protein sequence ID" value="ENSGEVP00005008879.1"/>
    <property type="gene ID" value="ENSGEVG00005006364.1"/>
</dbReference>
<evidence type="ECO:0000256" key="1">
    <source>
        <dbReference type="SAM" id="MobiDB-lite"/>
    </source>
</evidence>
<proteinExistence type="predicted"/>
<evidence type="ECO:0000313" key="3">
    <source>
        <dbReference type="Proteomes" id="UP000694390"/>
    </source>
</evidence>
<evidence type="ECO:0000313" key="2">
    <source>
        <dbReference type="Ensembl" id="ENSGEVP00005008879.1"/>
    </source>
</evidence>
<dbReference type="AlphaFoldDB" id="A0A8C4VZK9"/>
<accession>A0A8C4VZK9</accession>
<feature type="region of interest" description="Disordered" evidence="1">
    <location>
        <begin position="30"/>
        <end position="58"/>
    </location>
</feature>
<keyword evidence="3" id="KW-1185">Reference proteome</keyword>
<dbReference type="Proteomes" id="UP000694390">
    <property type="component" value="Unassembled WGS sequence"/>
</dbReference>
<reference evidence="2" key="2">
    <citation type="submission" date="2025-09" db="UniProtKB">
        <authorList>
            <consortium name="Ensembl"/>
        </authorList>
    </citation>
    <scope>IDENTIFICATION</scope>
</reference>
<name>A0A8C4VZK9_9SAUR</name>
<protein>
    <submittedName>
        <fullName evidence="2">Uncharacterized protein</fullName>
    </submittedName>
</protein>
<reference evidence="2" key="1">
    <citation type="submission" date="2025-08" db="UniProtKB">
        <authorList>
            <consortium name="Ensembl"/>
        </authorList>
    </citation>
    <scope>IDENTIFICATION</scope>
</reference>
<sequence length="58" mass="5891">MGPRRPPELYRAPFPLYALQIHPRGLALAAGGGGAARTGRAWGLRGGPSPGCPQGSPA</sequence>
<organism evidence="2 3">
    <name type="scientific">Gopherus evgoodei</name>
    <name type="common">Goodes thornscrub tortoise</name>
    <dbReference type="NCBI Taxonomy" id="1825980"/>
    <lineage>
        <taxon>Eukaryota</taxon>
        <taxon>Metazoa</taxon>
        <taxon>Chordata</taxon>
        <taxon>Craniata</taxon>
        <taxon>Vertebrata</taxon>
        <taxon>Euteleostomi</taxon>
        <taxon>Archelosauria</taxon>
        <taxon>Testudinata</taxon>
        <taxon>Testudines</taxon>
        <taxon>Cryptodira</taxon>
        <taxon>Durocryptodira</taxon>
        <taxon>Testudinoidea</taxon>
        <taxon>Testudinidae</taxon>
        <taxon>Gopherus</taxon>
    </lineage>
</organism>